<protein>
    <recommendedName>
        <fullName evidence="3">ATP-grasp domain-containing protein</fullName>
    </recommendedName>
</protein>
<evidence type="ECO:0008006" key="3">
    <source>
        <dbReference type="Google" id="ProtNLM"/>
    </source>
</evidence>
<gene>
    <name evidence="1" type="ORF">C7B46_12125</name>
</gene>
<accession>A0A2T2XEQ3</accession>
<evidence type="ECO:0000313" key="2">
    <source>
        <dbReference type="Proteomes" id="UP000242972"/>
    </source>
</evidence>
<reference evidence="1 2" key="1">
    <citation type="journal article" date="2014" name="BMC Genomics">
        <title>Comparison of environmental and isolate Sulfobacillus genomes reveals diverse carbon, sulfur, nitrogen, and hydrogen metabolisms.</title>
        <authorList>
            <person name="Justice N.B."/>
            <person name="Norman A."/>
            <person name="Brown C.T."/>
            <person name="Singh A."/>
            <person name="Thomas B.C."/>
            <person name="Banfield J.F."/>
        </authorList>
    </citation>
    <scope>NUCLEOTIDE SEQUENCE [LARGE SCALE GENOMIC DNA]</scope>
    <source>
        <strain evidence="1">AMDSBA4</strain>
    </source>
</reference>
<proteinExistence type="predicted"/>
<dbReference type="EMBL" id="PXYW01000029">
    <property type="protein sequence ID" value="PSR32993.1"/>
    <property type="molecule type" value="Genomic_DNA"/>
</dbReference>
<sequence length="146" mass="16485">MTVTVMPPGTYQEIQGNTIRDSHWVLPLVIRSGHVNGIVPYSGVVPVRENSQVLGQWSLELDRFLSACMDIGYQLNARMILRIDARADRLGQFRIVDVNFKPNLTGPGRPDRERHTSLVAMAAQGLGWSYSQLVANLARLDWRRSR</sequence>
<name>A0A2T2XEQ3_9FIRM</name>
<dbReference type="Proteomes" id="UP000242972">
    <property type="component" value="Unassembled WGS sequence"/>
</dbReference>
<dbReference type="AlphaFoldDB" id="A0A2T2XEQ3"/>
<evidence type="ECO:0000313" key="1">
    <source>
        <dbReference type="EMBL" id="PSR32993.1"/>
    </source>
</evidence>
<organism evidence="1 2">
    <name type="scientific">Sulfobacillus benefaciens</name>
    <dbReference type="NCBI Taxonomy" id="453960"/>
    <lineage>
        <taxon>Bacteria</taxon>
        <taxon>Bacillati</taxon>
        <taxon>Bacillota</taxon>
        <taxon>Clostridia</taxon>
        <taxon>Eubacteriales</taxon>
        <taxon>Clostridiales Family XVII. Incertae Sedis</taxon>
        <taxon>Sulfobacillus</taxon>
    </lineage>
</organism>
<dbReference type="Gene3D" id="3.30.470.20">
    <property type="entry name" value="ATP-grasp fold, B domain"/>
    <property type="match status" value="1"/>
</dbReference>
<comment type="caution">
    <text evidence="1">The sequence shown here is derived from an EMBL/GenBank/DDBJ whole genome shotgun (WGS) entry which is preliminary data.</text>
</comment>